<proteinExistence type="predicted"/>
<dbReference type="Proteomes" id="UP000789525">
    <property type="component" value="Unassembled WGS sequence"/>
</dbReference>
<keyword evidence="2" id="KW-1185">Reference proteome</keyword>
<reference evidence="1" key="1">
    <citation type="submission" date="2021-06" db="EMBL/GenBank/DDBJ databases">
        <authorList>
            <person name="Kallberg Y."/>
            <person name="Tangrot J."/>
            <person name="Rosling A."/>
        </authorList>
    </citation>
    <scope>NUCLEOTIDE SEQUENCE</scope>
    <source>
        <strain evidence="1">CL356</strain>
    </source>
</reference>
<dbReference type="EMBL" id="CAJVPT010063286">
    <property type="protein sequence ID" value="CAG8768355.1"/>
    <property type="molecule type" value="Genomic_DNA"/>
</dbReference>
<name>A0ACA9QXR4_9GLOM</name>
<feature type="non-terminal residue" evidence="1">
    <location>
        <position position="1"/>
    </location>
</feature>
<sequence>DQISIKPFFYPSQSVLNDIASDAWKNTDAALLFHAEVEISEEAQGDKDPHDYDTFLQSRPQRMEVEAIQLVTRLQRSHPSVRCHIVHLTAADALPIIRDAKAAGLKLTVETCFHYLTFISSDVPSGHPEFKCCPPIRDESNREELWQALADGTIDFVVSDHSPCVASLKMVDDGNFMKAWGGVSGLGLGLSALWTGAKQRGHSISKVIEWTSHNTAVHARLADRKGRIEKGLDADLIIWDPNGKTE</sequence>
<gene>
    <name evidence="1" type="ORF">ACOLOM_LOCUS13607</name>
</gene>
<evidence type="ECO:0000313" key="2">
    <source>
        <dbReference type="Proteomes" id="UP000789525"/>
    </source>
</evidence>
<evidence type="ECO:0000313" key="1">
    <source>
        <dbReference type="EMBL" id="CAG8768355.1"/>
    </source>
</evidence>
<feature type="non-terminal residue" evidence="1">
    <location>
        <position position="246"/>
    </location>
</feature>
<comment type="caution">
    <text evidence="1">The sequence shown here is derived from an EMBL/GenBank/DDBJ whole genome shotgun (WGS) entry which is preliminary data.</text>
</comment>
<accession>A0ACA9QXR4</accession>
<organism evidence="1 2">
    <name type="scientific">Acaulospora colombiana</name>
    <dbReference type="NCBI Taxonomy" id="27376"/>
    <lineage>
        <taxon>Eukaryota</taxon>
        <taxon>Fungi</taxon>
        <taxon>Fungi incertae sedis</taxon>
        <taxon>Mucoromycota</taxon>
        <taxon>Glomeromycotina</taxon>
        <taxon>Glomeromycetes</taxon>
        <taxon>Diversisporales</taxon>
        <taxon>Acaulosporaceae</taxon>
        <taxon>Acaulospora</taxon>
    </lineage>
</organism>
<protein>
    <submittedName>
        <fullName evidence="1">13364_t:CDS:1</fullName>
    </submittedName>
</protein>